<dbReference type="EMBL" id="LSRX01000046">
    <property type="protein sequence ID" value="OLQ12266.1"/>
    <property type="molecule type" value="Genomic_DNA"/>
</dbReference>
<keyword evidence="2" id="KW-1133">Transmembrane helix</keyword>
<protein>
    <submittedName>
        <fullName evidence="3">Uncharacterized protein</fullName>
    </submittedName>
</protein>
<name>A0A1Q9EXT9_SYMMI</name>
<comment type="caution">
    <text evidence="3">The sequence shown here is derived from an EMBL/GenBank/DDBJ whole genome shotgun (WGS) entry which is preliminary data.</text>
</comment>
<keyword evidence="4" id="KW-1185">Reference proteome</keyword>
<dbReference type="Proteomes" id="UP000186817">
    <property type="component" value="Unassembled WGS sequence"/>
</dbReference>
<dbReference type="OMA" id="IYTYWAF"/>
<reference evidence="3 4" key="1">
    <citation type="submission" date="2016-02" db="EMBL/GenBank/DDBJ databases">
        <title>Genome analysis of coral dinoflagellate symbionts highlights evolutionary adaptations to a symbiotic lifestyle.</title>
        <authorList>
            <person name="Aranda M."/>
            <person name="Li Y."/>
            <person name="Liew Y.J."/>
            <person name="Baumgarten S."/>
            <person name="Simakov O."/>
            <person name="Wilson M."/>
            <person name="Piel J."/>
            <person name="Ashoor H."/>
            <person name="Bougouffa S."/>
            <person name="Bajic V.B."/>
            <person name="Ryu T."/>
            <person name="Ravasi T."/>
            <person name="Bayer T."/>
            <person name="Micklem G."/>
            <person name="Kim H."/>
            <person name="Bhak J."/>
            <person name="Lajeunesse T.C."/>
            <person name="Voolstra C.R."/>
        </authorList>
    </citation>
    <scope>NUCLEOTIDE SEQUENCE [LARGE SCALE GENOMIC DNA]</scope>
    <source>
        <strain evidence="3 4">CCMP2467</strain>
    </source>
</reference>
<keyword evidence="2" id="KW-0812">Transmembrane</keyword>
<dbReference type="AlphaFoldDB" id="A0A1Q9EXT9"/>
<gene>
    <name evidence="3" type="ORF">AK812_SmicGene3840</name>
</gene>
<accession>A0A1Q9EXT9</accession>
<evidence type="ECO:0000256" key="2">
    <source>
        <dbReference type="SAM" id="Phobius"/>
    </source>
</evidence>
<feature type="transmembrane region" description="Helical" evidence="2">
    <location>
        <begin position="319"/>
        <end position="338"/>
    </location>
</feature>
<dbReference type="OrthoDB" id="422368at2759"/>
<feature type="transmembrane region" description="Helical" evidence="2">
    <location>
        <begin position="91"/>
        <end position="116"/>
    </location>
</feature>
<evidence type="ECO:0000313" key="4">
    <source>
        <dbReference type="Proteomes" id="UP000186817"/>
    </source>
</evidence>
<organism evidence="3 4">
    <name type="scientific">Symbiodinium microadriaticum</name>
    <name type="common">Dinoflagellate</name>
    <name type="synonym">Zooxanthella microadriatica</name>
    <dbReference type="NCBI Taxonomy" id="2951"/>
    <lineage>
        <taxon>Eukaryota</taxon>
        <taxon>Sar</taxon>
        <taxon>Alveolata</taxon>
        <taxon>Dinophyceae</taxon>
        <taxon>Suessiales</taxon>
        <taxon>Symbiodiniaceae</taxon>
        <taxon>Symbiodinium</taxon>
    </lineage>
</organism>
<sequence>MAGLLRGRPYTLMREANRQANGSDGFEGIGHLRFRRGTDGKTRQMLEDVREKRALDLKVEPIHGDIYTYWAFRDVLVHMKHVSEEATHSKVLHVGLICVMIVQILGPPAVLIWSLYAIDWSNARVGLGAWEYIPGSYHKGVSNFFSHLLSTLFLFVFILNGIYVIRDDKQKSEKIWYLVSVLEKDGSGVVNRTWLRVGAFINSWVVVISAICMGPCFMLSKSPKDIIFDAFALLFLFRLDDVNGDLGFLEEQWDSEKFGKLYEDVRSWEEKDQRSGSLECGQISGDPKGSPQKGTTMECPATARGDGCHCSVYKTARQILLVLMVVVPAFFVFTEGVVPKHILNRSPEAHQAEWQAMQDRLQAMDAQVASMSAQLHGSAHPPAP</sequence>
<keyword evidence="2" id="KW-0472">Membrane</keyword>
<evidence type="ECO:0000313" key="3">
    <source>
        <dbReference type="EMBL" id="OLQ12266.1"/>
    </source>
</evidence>
<evidence type="ECO:0000256" key="1">
    <source>
        <dbReference type="SAM" id="MobiDB-lite"/>
    </source>
</evidence>
<feature type="transmembrane region" description="Helical" evidence="2">
    <location>
        <begin position="144"/>
        <end position="165"/>
    </location>
</feature>
<proteinExistence type="predicted"/>
<feature type="region of interest" description="Disordered" evidence="1">
    <location>
        <begin position="276"/>
        <end position="296"/>
    </location>
</feature>